<reference evidence="3" key="1">
    <citation type="submission" date="2016-10" db="EMBL/GenBank/DDBJ databases">
        <authorList>
            <person name="Varghese N."/>
            <person name="Submissions S."/>
        </authorList>
    </citation>
    <scope>NUCLEOTIDE SEQUENCE [LARGE SCALE GENOMIC DNA]</scope>
    <source>
        <strain evidence="3">OK042</strain>
    </source>
</reference>
<keyword evidence="1" id="KW-0472">Membrane</keyword>
<feature type="transmembrane region" description="Helical" evidence="1">
    <location>
        <begin position="59"/>
        <end position="75"/>
    </location>
</feature>
<dbReference type="RefSeq" id="WP_148040073.1">
    <property type="nucleotide sequence ID" value="NZ_RHHP01000001.1"/>
</dbReference>
<name>A0A1I3N9I1_9BACL</name>
<evidence type="ECO:0000256" key="1">
    <source>
        <dbReference type="SAM" id="Phobius"/>
    </source>
</evidence>
<accession>A0A1I3N9I1</accession>
<dbReference type="AlphaFoldDB" id="A0A1I3N9I1"/>
<dbReference type="EMBL" id="FORT01000002">
    <property type="protein sequence ID" value="SFJ05971.1"/>
    <property type="molecule type" value="Genomic_DNA"/>
</dbReference>
<evidence type="ECO:0000313" key="2">
    <source>
        <dbReference type="EMBL" id="SFJ05971.1"/>
    </source>
</evidence>
<gene>
    <name evidence="2" type="ORF">SAMN05518846_1029</name>
</gene>
<organism evidence="2 3">
    <name type="scientific">Brevibacillus centrosporus</name>
    <dbReference type="NCBI Taxonomy" id="54910"/>
    <lineage>
        <taxon>Bacteria</taxon>
        <taxon>Bacillati</taxon>
        <taxon>Bacillota</taxon>
        <taxon>Bacilli</taxon>
        <taxon>Bacillales</taxon>
        <taxon>Paenibacillaceae</taxon>
        <taxon>Brevibacillus</taxon>
    </lineage>
</organism>
<sequence>MRFSYGQALFKELEEHPENLTKKGLSEKAASVYSLVIIGSSIAGFLFSVYGLISWYQSPFILIGCVLILLVTWLSRPRPNRLPKKVMTLNSAQHPNTMKMLETIKEKMGIEKDIQFALSPHYEAYTTEYG</sequence>
<keyword evidence="3" id="KW-1185">Reference proteome</keyword>
<evidence type="ECO:0000313" key="3">
    <source>
        <dbReference type="Proteomes" id="UP000198915"/>
    </source>
</evidence>
<proteinExistence type="predicted"/>
<dbReference type="Proteomes" id="UP000198915">
    <property type="component" value="Unassembled WGS sequence"/>
</dbReference>
<keyword evidence="1" id="KW-1133">Transmembrane helix</keyword>
<protein>
    <submittedName>
        <fullName evidence="2">Uncharacterized protein</fullName>
    </submittedName>
</protein>
<feature type="transmembrane region" description="Helical" evidence="1">
    <location>
        <begin position="32"/>
        <end position="53"/>
    </location>
</feature>
<keyword evidence="1" id="KW-0812">Transmembrane</keyword>